<reference evidence="2" key="1">
    <citation type="submission" date="2020-08" db="EMBL/GenBank/DDBJ databases">
        <title>Multicomponent nature underlies the extraordinary mechanical properties of spider dragline silk.</title>
        <authorList>
            <person name="Kono N."/>
            <person name="Nakamura H."/>
            <person name="Mori M."/>
            <person name="Yoshida Y."/>
            <person name="Ohtoshi R."/>
            <person name="Malay A.D."/>
            <person name="Moran D.A.P."/>
            <person name="Tomita M."/>
            <person name="Numata K."/>
            <person name="Arakawa K."/>
        </authorList>
    </citation>
    <scope>NUCLEOTIDE SEQUENCE</scope>
</reference>
<feature type="region of interest" description="Disordered" evidence="1">
    <location>
        <begin position="1"/>
        <end position="42"/>
    </location>
</feature>
<dbReference type="AlphaFoldDB" id="A0A8X6MG70"/>
<dbReference type="Proteomes" id="UP000886998">
    <property type="component" value="Unassembled WGS sequence"/>
</dbReference>
<comment type="caution">
    <text evidence="2">The sequence shown here is derived from an EMBL/GenBank/DDBJ whole genome shotgun (WGS) entry which is preliminary data.</text>
</comment>
<keyword evidence="3" id="KW-1185">Reference proteome</keyword>
<accession>A0A8X6MG70</accession>
<proteinExistence type="predicted"/>
<dbReference type="EMBL" id="BMAV01026289">
    <property type="protein sequence ID" value="GFS48944.1"/>
    <property type="molecule type" value="Genomic_DNA"/>
</dbReference>
<sequence length="85" mass="9489">MGKNLGKQQSRHPAFTPHSTGALEMLTTPRHSNAQDEDDPPFLKKMLGAKDLLKNLLDKANEDFPSVREPAWAENDRGSRGQYKG</sequence>
<evidence type="ECO:0000313" key="3">
    <source>
        <dbReference type="Proteomes" id="UP000886998"/>
    </source>
</evidence>
<name>A0A8X6MG70_9ARAC</name>
<evidence type="ECO:0000256" key="1">
    <source>
        <dbReference type="SAM" id="MobiDB-lite"/>
    </source>
</evidence>
<feature type="region of interest" description="Disordered" evidence="1">
    <location>
        <begin position="61"/>
        <end position="85"/>
    </location>
</feature>
<protein>
    <submittedName>
        <fullName evidence="2">Uncharacterized protein</fullName>
    </submittedName>
</protein>
<evidence type="ECO:0000313" key="2">
    <source>
        <dbReference type="EMBL" id="GFS48944.1"/>
    </source>
</evidence>
<gene>
    <name evidence="2" type="ORF">TNIN_280801</name>
</gene>
<organism evidence="2 3">
    <name type="scientific">Trichonephila inaurata madagascariensis</name>
    <dbReference type="NCBI Taxonomy" id="2747483"/>
    <lineage>
        <taxon>Eukaryota</taxon>
        <taxon>Metazoa</taxon>
        <taxon>Ecdysozoa</taxon>
        <taxon>Arthropoda</taxon>
        <taxon>Chelicerata</taxon>
        <taxon>Arachnida</taxon>
        <taxon>Araneae</taxon>
        <taxon>Araneomorphae</taxon>
        <taxon>Entelegynae</taxon>
        <taxon>Araneoidea</taxon>
        <taxon>Nephilidae</taxon>
        <taxon>Trichonephila</taxon>
        <taxon>Trichonephila inaurata</taxon>
    </lineage>
</organism>